<proteinExistence type="predicted"/>
<dbReference type="AlphaFoldDB" id="A0A143WNN0"/>
<evidence type="ECO:0000313" key="1">
    <source>
        <dbReference type="EMBL" id="CUX76694.1"/>
    </source>
</evidence>
<accession>A0A143WNN0</accession>
<dbReference type="EMBL" id="LN999011">
    <property type="protein sequence ID" value="CUX76694.1"/>
    <property type="molecule type" value="Genomic_DNA"/>
</dbReference>
<dbReference type="GO" id="GO:0005840">
    <property type="term" value="C:ribosome"/>
    <property type="evidence" value="ECO:0007669"/>
    <property type="project" value="UniProtKB-KW"/>
</dbReference>
<protein>
    <submittedName>
        <fullName evidence="1">50S ribosomal protein L31 type B</fullName>
    </submittedName>
</protein>
<sequence length="67" mass="6945">MRVARYSPAAFHDAAGGLTLLTRSTLAPTGSIAIGCAVYPMALVDVSSSTHVAYAMGGHGGHTRRMR</sequence>
<keyword evidence="1" id="KW-0687">Ribonucleoprotein</keyword>
<dbReference type="Proteomes" id="UP000075242">
    <property type="component" value="Chromosome I"/>
</dbReference>
<evidence type="ECO:0000313" key="2">
    <source>
        <dbReference type="Proteomes" id="UP000075242"/>
    </source>
</evidence>
<reference evidence="2" key="1">
    <citation type="submission" date="2016-01" db="EMBL/GenBank/DDBJ databases">
        <authorList>
            <person name="Husnik F."/>
        </authorList>
    </citation>
    <scope>NUCLEOTIDE SEQUENCE [LARGE SCALE GENOMIC DNA]</scope>
</reference>
<name>A0A143WNN0_TREPR</name>
<gene>
    <name evidence="1" type="primary">rpmE</name>
    <name evidence="1" type="ORF">MHIR_TP00062</name>
</gene>
<organism evidence="1 2">
    <name type="scientific">Tremblaya princeps</name>
    <dbReference type="NCBI Taxonomy" id="189385"/>
    <lineage>
        <taxon>Bacteria</taxon>
        <taxon>Pseudomonadati</taxon>
        <taxon>Pseudomonadota</taxon>
        <taxon>Betaproteobacteria</taxon>
        <taxon>Candidatus Tremblayella</taxon>
    </lineage>
</organism>
<keyword evidence="1" id="KW-0689">Ribosomal protein</keyword>